<evidence type="ECO:0000256" key="3">
    <source>
        <dbReference type="ARBA" id="ARBA00022741"/>
    </source>
</evidence>
<dbReference type="InterPro" id="IPR003439">
    <property type="entry name" value="ABC_transporter-like_ATP-bd"/>
</dbReference>
<dbReference type="PROSITE" id="PS50929">
    <property type="entry name" value="ABC_TM1F"/>
    <property type="match status" value="1"/>
</dbReference>
<sequence>MCIMKNIVNSIKIIFSISKFYLFLVISSAFFSSVLQVTMVYSVKIIIDGLQNGDSSFLYSIIIFVFSISILLPFSNSFFSDRTIPILSNKIDQFIIKKIYLKYLNIDLNFFSTSNNYDLYYYAINNINVIKEIGSSIGNILTNSLSLLGIIGLFILYDFKLIFIVLFGSIISFILSLIKEKLNFNLEFKNIPYIRKLEYINRIFYLSDYSKEIRNNYSDSFLNLYDSSYKKLYDNIKKSSKLIIPTSFFIDFFKINTFLLIIYLLGSGVVEKKISIGVFSMSISGCQQMYSILESLFMTFPTLYSMSIKIEKIKKLFSIDNIEKNNFNVEKINKISLKNVSFKYNDNSNVYTLKNISLDITEDIRKIAIIGKNGCGKSTLLNIISGLYKQTDGQIYYNDISNEYVNLSFIRKHFYIVFQDYKFFSMSIKDNILLSVSNKKTDIEKNILNALKIVGLYDKITCLKYGLDTVISNEFEDEGENFSQGELQRLAIAKAIISDKEIIVLDEPFSFGDSEYQKNISNILDVLSKEKKIIVVTHNQDIISYFDKVYKLDGNNLCINTTM</sequence>
<dbReference type="InterPro" id="IPR017871">
    <property type="entry name" value="ABC_transporter-like_CS"/>
</dbReference>
<feature type="transmembrane region" description="Helical" evidence="7">
    <location>
        <begin position="137"/>
        <end position="155"/>
    </location>
</feature>
<dbReference type="InterPro" id="IPR039421">
    <property type="entry name" value="Type_1_exporter"/>
</dbReference>
<evidence type="ECO:0000259" key="9">
    <source>
        <dbReference type="PROSITE" id="PS50929"/>
    </source>
</evidence>
<comment type="caution">
    <text evidence="10">The sequence shown here is derived from an EMBL/GenBank/DDBJ whole genome shotgun (WGS) entry which is preliminary data.</text>
</comment>
<dbReference type="PANTHER" id="PTHR43394">
    <property type="entry name" value="ATP-DEPENDENT PERMEASE MDL1, MITOCHONDRIAL"/>
    <property type="match status" value="1"/>
</dbReference>
<feature type="transmembrane region" description="Helical" evidence="7">
    <location>
        <begin position="20"/>
        <end position="43"/>
    </location>
</feature>
<dbReference type="SUPFAM" id="SSF90123">
    <property type="entry name" value="ABC transporter transmembrane region"/>
    <property type="match status" value="1"/>
</dbReference>
<dbReference type="GO" id="GO:0015421">
    <property type="term" value="F:ABC-type oligopeptide transporter activity"/>
    <property type="evidence" value="ECO:0007669"/>
    <property type="project" value="TreeGrafter"/>
</dbReference>
<evidence type="ECO:0000256" key="4">
    <source>
        <dbReference type="ARBA" id="ARBA00022840"/>
    </source>
</evidence>
<evidence type="ECO:0000259" key="8">
    <source>
        <dbReference type="PROSITE" id="PS50893"/>
    </source>
</evidence>
<accession>A0A6N7XFX9</accession>
<gene>
    <name evidence="10" type="ORF">FYJ71_05990</name>
</gene>
<dbReference type="InterPro" id="IPR036640">
    <property type="entry name" value="ABC1_TM_sf"/>
</dbReference>
<organism evidence="10 11">
    <name type="scientific">Peptostreptococcus porci</name>
    <dbReference type="NCBI Taxonomy" id="2652282"/>
    <lineage>
        <taxon>Bacteria</taxon>
        <taxon>Bacillati</taxon>
        <taxon>Bacillota</taxon>
        <taxon>Clostridia</taxon>
        <taxon>Peptostreptococcales</taxon>
        <taxon>Peptostreptococcaceae</taxon>
        <taxon>Peptostreptococcus</taxon>
    </lineage>
</organism>
<dbReference type="GO" id="GO:0005524">
    <property type="term" value="F:ATP binding"/>
    <property type="evidence" value="ECO:0007669"/>
    <property type="project" value="UniProtKB-KW"/>
</dbReference>
<dbReference type="AlphaFoldDB" id="A0A6N7XFX9"/>
<evidence type="ECO:0000256" key="6">
    <source>
        <dbReference type="ARBA" id="ARBA00023136"/>
    </source>
</evidence>
<dbReference type="SUPFAM" id="SSF52540">
    <property type="entry name" value="P-loop containing nucleoside triphosphate hydrolases"/>
    <property type="match status" value="1"/>
</dbReference>
<dbReference type="CDD" id="cd03228">
    <property type="entry name" value="ABCC_MRP_Like"/>
    <property type="match status" value="1"/>
</dbReference>
<dbReference type="PROSITE" id="PS50893">
    <property type="entry name" value="ABC_TRANSPORTER_2"/>
    <property type="match status" value="1"/>
</dbReference>
<proteinExistence type="predicted"/>
<comment type="subcellular location">
    <subcellularLocation>
        <location evidence="1">Cell membrane</location>
        <topology evidence="1">Multi-pass membrane protein</topology>
    </subcellularLocation>
</comment>
<evidence type="ECO:0000256" key="7">
    <source>
        <dbReference type="SAM" id="Phobius"/>
    </source>
</evidence>
<keyword evidence="11" id="KW-1185">Reference proteome</keyword>
<keyword evidence="2 7" id="KW-0812">Transmembrane</keyword>
<evidence type="ECO:0000256" key="2">
    <source>
        <dbReference type="ARBA" id="ARBA00022692"/>
    </source>
</evidence>
<evidence type="ECO:0000313" key="11">
    <source>
        <dbReference type="Proteomes" id="UP000440713"/>
    </source>
</evidence>
<feature type="transmembrane region" description="Helical" evidence="7">
    <location>
        <begin position="55"/>
        <end position="74"/>
    </location>
</feature>
<dbReference type="PANTHER" id="PTHR43394:SF1">
    <property type="entry name" value="ATP-BINDING CASSETTE SUB-FAMILY B MEMBER 10, MITOCHONDRIAL"/>
    <property type="match status" value="1"/>
</dbReference>
<dbReference type="EMBL" id="VUNE01000003">
    <property type="protein sequence ID" value="MST62513.1"/>
    <property type="molecule type" value="Genomic_DNA"/>
</dbReference>
<keyword evidence="6 7" id="KW-0472">Membrane</keyword>
<dbReference type="Gene3D" id="3.40.50.300">
    <property type="entry name" value="P-loop containing nucleotide triphosphate hydrolases"/>
    <property type="match status" value="1"/>
</dbReference>
<dbReference type="Gene3D" id="1.20.1560.10">
    <property type="entry name" value="ABC transporter type 1, transmembrane domain"/>
    <property type="match status" value="1"/>
</dbReference>
<dbReference type="Proteomes" id="UP000440713">
    <property type="component" value="Unassembled WGS sequence"/>
</dbReference>
<dbReference type="InterPro" id="IPR027417">
    <property type="entry name" value="P-loop_NTPase"/>
</dbReference>
<reference evidence="10 11" key="1">
    <citation type="submission" date="2019-08" db="EMBL/GenBank/DDBJ databases">
        <title>In-depth cultivation of the pig gut microbiome towards novel bacterial diversity and tailored functional studies.</title>
        <authorList>
            <person name="Wylensek D."/>
            <person name="Hitch T.C.A."/>
            <person name="Clavel T."/>
        </authorList>
    </citation>
    <scope>NUCLEOTIDE SEQUENCE [LARGE SCALE GENOMIC DNA]</scope>
    <source>
        <strain evidence="10 11">WCA-SAB-591-4A-A</strain>
    </source>
</reference>
<dbReference type="GO" id="GO:0005886">
    <property type="term" value="C:plasma membrane"/>
    <property type="evidence" value="ECO:0007669"/>
    <property type="project" value="UniProtKB-SubCell"/>
</dbReference>
<evidence type="ECO:0000256" key="1">
    <source>
        <dbReference type="ARBA" id="ARBA00004651"/>
    </source>
</evidence>
<keyword evidence="4 10" id="KW-0067">ATP-binding</keyword>
<dbReference type="PROSITE" id="PS00211">
    <property type="entry name" value="ABC_TRANSPORTER_1"/>
    <property type="match status" value="1"/>
</dbReference>
<evidence type="ECO:0000313" key="10">
    <source>
        <dbReference type="EMBL" id="MST62513.1"/>
    </source>
</evidence>
<keyword evidence="3" id="KW-0547">Nucleotide-binding</keyword>
<evidence type="ECO:0000256" key="5">
    <source>
        <dbReference type="ARBA" id="ARBA00022989"/>
    </source>
</evidence>
<feature type="transmembrane region" description="Helical" evidence="7">
    <location>
        <begin position="161"/>
        <end position="178"/>
    </location>
</feature>
<name>A0A6N7XFX9_9FIRM</name>
<dbReference type="SMART" id="SM00382">
    <property type="entry name" value="AAA"/>
    <property type="match status" value="1"/>
</dbReference>
<feature type="domain" description="ABC transporter" evidence="8">
    <location>
        <begin position="335"/>
        <end position="563"/>
    </location>
</feature>
<dbReference type="InterPro" id="IPR003593">
    <property type="entry name" value="AAA+_ATPase"/>
</dbReference>
<dbReference type="GO" id="GO:0016887">
    <property type="term" value="F:ATP hydrolysis activity"/>
    <property type="evidence" value="ECO:0007669"/>
    <property type="project" value="InterPro"/>
</dbReference>
<dbReference type="Pfam" id="PF00005">
    <property type="entry name" value="ABC_tran"/>
    <property type="match status" value="1"/>
</dbReference>
<dbReference type="InterPro" id="IPR011527">
    <property type="entry name" value="ABC1_TM_dom"/>
</dbReference>
<protein>
    <submittedName>
        <fullName evidence="10">ABC transporter ATP-binding protein</fullName>
    </submittedName>
</protein>
<keyword evidence="5 7" id="KW-1133">Transmembrane helix</keyword>
<feature type="transmembrane region" description="Helical" evidence="7">
    <location>
        <begin position="248"/>
        <end position="269"/>
    </location>
</feature>
<feature type="domain" description="ABC transmembrane type-1" evidence="9">
    <location>
        <begin position="23"/>
        <end position="305"/>
    </location>
</feature>